<dbReference type="SMART" id="SM00382">
    <property type="entry name" value="AAA"/>
    <property type="match status" value="1"/>
</dbReference>
<dbReference type="InterPro" id="IPR017911">
    <property type="entry name" value="MacB-like_ATP-bd"/>
</dbReference>
<dbReference type="PROSITE" id="PS00211">
    <property type="entry name" value="ABC_TRANSPORTER_1"/>
    <property type="match status" value="1"/>
</dbReference>
<dbReference type="InterPro" id="IPR003439">
    <property type="entry name" value="ABC_transporter-like_ATP-bd"/>
</dbReference>
<keyword evidence="6" id="KW-1185">Reference proteome</keyword>
<sequence length="230" mass="25073">MSLPIVTKGLSKVYAEGSVEVTAVAGVDLEFREGEIVGLFGPSGSGKTTLLSILGCILRPTAGSISIYGQETSTMGEHELPAVRRQYISFIFQGFNLFPALTARENVLLALKLKGIIGEAADERADFFLGEVGLGHRLDFLPRDLSGGQKQRVAVARALASDAPIILADEPTGNLDQENGRNVMEIIRKLATDRRKCVVVATHDNRIEEVFDRTLIMEDGRIVTQRFKES</sequence>
<dbReference type="PROSITE" id="PS50893">
    <property type="entry name" value="ABC_TRANSPORTER_2"/>
    <property type="match status" value="1"/>
</dbReference>
<evidence type="ECO:0000256" key="2">
    <source>
        <dbReference type="ARBA" id="ARBA00022741"/>
    </source>
</evidence>
<dbReference type="RefSeq" id="WP_207163017.1">
    <property type="nucleotide sequence ID" value="NZ_CP071382.1"/>
</dbReference>
<proteinExistence type="predicted"/>
<dbReference type="Gene3D" id="3.40.50.300">
    <property type="entry name" value="P-loop containing nucleotide triphosphate hydrolases"/>
    <property type="match status" value="1"/>
</dbReference>
<evidence type="ECO:0000313" key="6">
    <source>
        <dbReference type="Proteomes" id="UP000663651"/>
    </source>
</evidence>
<evidence type="ECO:0000256" key="1">
    <source>
        <dbReference type="ARBA" id="ARBA00022448"/>
    </source>
</evidence>
<keyword evidence="1" id="KW-0813">Transport</keyword>
<dbReference type="InterPro" id="IPR027417">
    <property type="entry name" value="P-loop_NTPase"/>
</dbReference>
<gene>
    <name evidence="5" type="ORF">JZM60_13875</name>
</gene>
<dbReference type="Proteomes" id="UP000663651">
    <property type="component" value="Chromosome"/>
</dbReference>
<dbReference type="Pfam" id="PF00005">
    <property type="entry name" value="ABC_tran"/>
    <property type="match status" value="1"/>
</dbReference>
<reference evidence="5 6" key="1">
    <citation type="submission" date="2021-03" db="EMBL/GenBank/DDBJ databases">
        <title>Geobacter metallireducens gen. nov. sp. nov., a microorganism capable of coupling the complete oxidation of organic compounds to the reduction of iron and other metals.</title>
        <authorList>
            <person name="Li Y."/>
        </authorList>
    </citation>
    <scope>NUCLEOTIDE SEQUENCE [LARGE SCALE GENOMIC DNA]</scope>
    <source>
        <strain evidence="5 6">Jerry-YX</strain>
    </source>
</reference>
<evidence type="ECO:0000256" key="3">
    <source>
        <dbReference type="ARBA" id="ARBA00022840"/>
    </source>
</evidence>
<feature type="domain" description="ABC transporter" evidence="4">
    <location>
        <begin position="5"/>
        <end position="230"/>
    </location>
</feature>
<evidence type="ECO:0000313" key="5">
    <source>
        <dbReference type="EMBL" id="QSV45212.1"/>
    </source>
</evidence>
<dbReference type="InterPro" id="IPR017871">
    <property type="entry name" value="ABC_transporter-like_CS"/>
</dbReference>
<name>A0ABX7Q1X8_9BACT</name>
<dbReference type="InterPro" id="IPR015854">
    <property type="entry name" value="ABC_transpr_LolD-like"/>
</dbReference>
<dbReference type="InterPro" id="IPR003593">
    <property type="entry name" value="AAA+_ATPase"/>
</dbReference>
<accession>A0ABX7Q1X8</accession>
<keyword evidence="3 5" id="KW-0067">ATP-binding</keyword>
<organism evidence="5 6">
    <name type="scientific">Geobacter benzoatilyticus</name>
    <dbReference type="NCBI Taxonomy" id="2815309"/>
    <lineage>
        <taxon>Bacteria</taxon>
        <taxon>Pseudomonadati</taxon>
        <taxon>Thermodesulfobacteriota</taxon>
        <taxon>Desulfuromonadia</taxon>
        <taxon>Geobacterales</taxon>
        <taxon>Geobacteraceae</taxon>
        <taxon>Geobacter</taxon>
    </lineage>
</organism>
<dbReference type="EMBL" id="CP071382">
    <property type="protein sequence ID" value="QSV45212.1"/>
    <property type="molecule type" value="Genomic_DNA"/>
</dbReference>
<dbReference type="CDD" id="cd03255">
    <property type="entry name" value="ABC_MJ0796_LolCDE_FtsE"/>
    <property type="match status" value="1"/>
</dbReference>
<dbReference type="GO" id="GO:0005524">
    <property type="term" value="F:ATP binding"/>
    <property type="evidence" value="ECO:0007669"/>
    <property type="project" value="UniProtKB-KW"/>
</dbReference>
<dbReference type="SUPFAM" id="SSF52540">
    <property type="entry name" value="P-loop containing nucleoside triphosphate hydrolases"/>
    <property type="match status" value="1"/>
</dbReference>
<dbReference type="PANTHER" id="PTHR24220">
    <property type="entry name" value="IMPORT ATP-BINDING PROTEIN"/>
    <property type="match status" value="1"/>
</dbReference>
<protein>
    <submittedName>
        <fullName evidence="5">ABC transporter ATP-binding protein</fullName>
    </submittedName>
</protein>
<evidence type="ECO:0000259" key="4">
    <source>
        <dbReference type="PROSITE" id="PS50893"/>
    </source>
</evidence>
<keyword evidence="2" id="KW-0547">Nucleotide-binding</keyword>